<dbReference type="InterPro" id="IPR028976">
    <property type="entry name" value="CheC-like_sf"/>
</dbReference>
<dbReference type="OrthoDB" id="8563149at2"/>
<keyword evidence="3" id="KW-1185">Reference proteome</keyword>
<sequence length="201" mass="21331">MNFPSVRMGALAGSMTRSMHGAALTFSKVVADRVGMSVLDVALVDRGGLEGSLHGLDRYSGGRLCMITQRMRTADDLHTQGMLVLPEEGARLIVRRMLGLPVLLGELSELEQDALSELGSIVIDACRGGLGGAFGLQAEAAQPAVDLTDAESGFSLDDTLHNALVTQLHIHLSGLRVEGRVVLEMVADSALPVLPRYRLSA</sequence>
<dbReference type="GO" id="GO:0006935">
    <property type="term" value="P:chemotaxis"/>
    <property type="evidence" value="ECO:0007669"/>
    <property type="project" value="UniProtKB-KW"/>
</dbReference>
<reference evidence="2 3" key="1">
    <citation type="journal article" date="2011" name="J. Bacteriol.">
        <title>Genome sequence of Methyloversatilis universalis FAM5T, a methylotrophic representative of the order Rhodocyclales.</title>
        <authorList>
            <person name="Kittichotirat W."/>
            <person name="Good N.M."/>
            <person name="Hall R."/>
            <person name="Bringel F."/>
            <person name="Lajus A."/>
            <person name="Medigue C."/>
            <person name="Smalley N.E."/>
            <person name="Beck D."/>
            <person name="Bumgarner R."/>
            <person name="Vuilleumier S."/>
            <person name="Kalyuzhnaya M.G."/>
        </authorList>
    </citation>
    <scope>NUCLEOTIDE SEQUENCE [LARGE SCALE GENOMIC DNA]</scope>
    <source>
        <strain evidence="3">ATCC BAA-1314 / JCM 13912 / FAM5</strain>
    </source>
</reference>
<proteinExistence type="predicted"/>
<dbReference type="SUPFAM" id="SSF103039">
    <property type="entry name" value="CheC-like"/>
    <property type="match status" value="1"/>
</dbReference>
<dbReference type="RefSeq" id="WP_008063642.1">
    <property type="nucleotide sequence ID" value="NZ_AFHG01000057.1"/>
</dbReference>
<name>F5RGM2_METUF</name>
<evidence type="ECO:0000313" key="2">
    <source>
        <dbReference type="EMBL" id="EGK70410.1"/>
    </source>
</evidence>
<keyword evidence="1" id="KW-0145">Chemotaxis</keyword>
<comment type="caution">
    <text evidence="2">The sequence shown here is derived from an EMBL/GenBank/DDBJ whole genome shotgun (WGS) entry which is preliminary data.</text>
</comment>
<dbReference type="Gene3D" id="3.40.1550.10">
    <property type="entry name" value="CheC-like"/>
    <property type="match status" value="1"/>
</dbReference>
<gene>
    <name evidence="2" type="ORF">METUNv1_03315</name>
</gene>
<evidence type="ECO:0000256" key="1">
    <source>
        <dbReference type="ARBA" id="ARBA00022500"/>
    </source>
</evidence>
<dbReference type="AlphaFoldDB" id="F5RGM2"/>
<accession>F5RGM2</accession>
<evidence type="ECO:0000313" key="3">
    <source>
        <dbReference type="Proteomes" id="UP000005019"/>
    </source>
</evidence>
<protein>
    <submittedName>
        <fullName evidence="2">Uncharacterized protein</fullName>
    </submittedName>
</protein>
<dbReference type="Proteomes" id="UP000005019">
    <property type="component" value="Unassembled WGS sequence"/>
</dbReference>
<dbReference type="EMBL" id="AFHG01000057">
    <property type="protein sequence ID" value="EGK70410.1"/>
    <property type="molecule type" value="Genomic_DNA"/>
</dbReference>
<dbReference type="STRING" id="1000565.METUNv1_03315"/>
<organism evidence="2 3">
    <name type="scientific">Methyloversatilis universalis (strain ATCC BAA-1314 / DSM 25237 / JCM 13912 / CCUG 52030 / FAM5)</name>
    <dbReference type="NCBI Taxonomy" id="1000565"/>
    <lineage>
        <taxon>Bacteria</taxon>
        <taxon>Pseudomonadati</taxon>
        <taxon>Pseudomonadota</taxon>
        <taxon>Betaproteobacteria</taxon>
        <taxon>Nitrosomonadales</taxon>
        <taxon>Sterolibacteriaceae</taxon>
        <taxon>Methyloversatilis</taxon>
    </lineage>
</organism>
<dbReference type="eggNOG" id="COG1776">
    <property type="taxonomic scope" value="Bacteria"/>
</dbReference>